<keyword evidence="1" id="KW-1133">Transmembrane helix</keyword>
<proteinExistence type="predicted"/>
<organism evidence="2 3">
    <name type="scientific">Candidatus Kaiserbacteria bacterium CG10_big_fil_rev_8_21_14_0_10_43_70</name>
    <dbReference type="NCBI Taxonomy" id="1974605"/>
    <lineage>
        <taxon>Bacteria</taxon>
        <taxon>Candidatus Kaiseribacteriota</taxon>
    </lineage>
</organism>
<evidence type="ECO:0008006" key="4">
    <source>
        <dbReference type="Google" id="ProtNLM"/>
    </source>
</evidence>
<protein>
    <recommendedName>
        <fullName evidence="4">Glycerophosphoryl diester phosphodiesterase membrane domain-containing protein</fullName>
    </recommendedName>
</protein>
<accession>A0A2H0UIP5</accession>
<evidence type="ECO:0000313" key="2">
    <source>
        <dbReference type="EMBL" id="PIR86277.1"/>
    </source>
</evidence>
<evidence type="ECO:0000313" key="3">
    <source>
        <dbReference type="Proteomes" id="UP000230706"/>
    </source>
</evidence>
<dbReference type="AlphaFoldDB" id="A0A2H0UIP5"/>
<dbReference type="Pfam" id="PF06161">
    <property type="entry name" value="DUF975"/>
    <property type="match status" value="1"/>
</dbReference>
<name>A0A2H0UIP5_9BACT</name>
<gene>
    <name evidence="2" type="ORF">COU13_01845</name>
</gene>
<feature type="transmembrane region" description="Helical" evidence="1">
    <location>
        <begin position="27"/>
        <end position="46"/>
    </location>
</feature>
<keyword evidence="1" id="KW-0472">Membrane</keyword>
<dbReference type="InterPro" id="IPR010380">
    <property type="entry name" value="DUF975"/>
</dbReference>
<feature type="transmembrane region" description="Helical" evidence="1">
    <location>
        <begin position="111"/>
        <end position="142"/>
    </location>
</feature>
<dbReference type="PANTHER" id="PTHR40076:SF1">
    <property type="entry name" value="MEMBRANE PROTEIN"/>
    <property type="match status" value="1"/>
</dbReference>
<dbReference type="Proteomes" id="UP000230706">
    <property type="component" value="Unassembled WGS sequence"/>
</dbReference>
<sequence length="218" mass="24300">MINRVEKSISIKDSISFGWKTFKKRPWFVIGAVIIMLVFSISFSYKSDSFNGILPILPLVIFFGIALGAIRIAVELLFTRFLLIAHDNVETMEYMDTLPARPFWKYVGGKFAVAIVVLLGLILLVVPGIVAAVALIFVPYLIVDKKLGPIDAIKESWRITKGHKWQLFLLMLVLGLINIAGALALLVGLLVSIPVSMLAMVHVYRELEMGVQKNESQI</sequence>
<dbReference type="EMBL" id="PFBF01000041">
    <property type="protein sequence ID" value="PIR86277.1"/>
    <property type="molecule type" value="Genomic_DNA"/>
</dbReference>
<evidence type="ECO:0000256" key="1">
    <source>
        <dbReference type="SAM" id="Phobius"/>
    </source>
</evidence>
<comment type="caution">
    <text evidence="2">The sequence shown here is derived from an EMBL/GenBank/DDBJ whole genome shotgun (WGS) entry which is preliminary data.</text>
</comment>
<reference evidence="3" key="1">
    <citation type="submission" date="2017-09" db="EMBL/GenBank/DDBJ databases">
        <title>Depth-based differentiation of microbial function through sediment-hosted aquifers and enrichment of novel symbionts in the deep terrestrial subsurface.</title>
        <authorList>
            <person name="Probst A.J."/>
            <person name="Ladd B."/>
            <person name="Jarett J.K."/>
            <person name="Geller-Mcgrath D.E."/>
            <person name="Sieber C.M.K."/>
            <person name="Emerson J.B."/>
            <person name="Anantharaman K."/>
            <person name="Thomas B.C."/>
            <person name="Malmstrom R."/>
            <person name="Stieglmeier M."/>
            <person name="Klingl A."/>
            <person name="Woyke T."/>
            <person name="Ryan C.M."/>
            <person name="Banfield J.F."/>
        </authorList>
    </citation>
    <scope>NUCLEOTIDE SEQUENCE [LARGE SCALE GENOMIC DNA]</scope>
</reference>
<feature type="transmembrane region" description="Helical" evidence="1">
    <location>
        <begin position="52"/>
        <end position="74"/>
    </location>
</feature>
<keyword evidence="1" id="KW-0812">Transmembrane</keyword>
<feature type="transmembrane region" description="Helical" evidence="1">
    <location>
        <begin position="167"/>
        <end position="191"/>
    </location>
</feature>
<dbReference type="PANTHER" id="PTHR40076">
    <property type="entry name" value="MEMBRANE PROTEIN-RELATED"/>
    <property type="match status" value="1"/>
</dbReference>